<protein>
    <recommendedName>
        <fullName evidence="2">histidine kinase</fullName>
        <ecNumber evidence="2">2.7.13.3</ecNumber>
    </recommendedName>
</protein>
<evidence type="ECO:0000256" key="1">
    <source>
        <dbReference type="ARBA" id="ARBA00000085"/>
    </source>
</evidence>
<feature type="domain" description="Histidine kinase/HSP90-like ATPase" evidence="12">
    <location>
        <begin position="302"/>
        <end position="391"/>
    </location>
</feature>
<keyword evidence="5" id="KW-0547">Nucleotide-binding</keyword>
<evidence type="ECO:0000256" key="5">
    <source>
        <dbReference type="ARBA" id="ARBA00022741"/>
    </source>
</evidence>
<evidence type="ECO:0000313" key="15">
    <source>
        <dbReference type="Proteomes" id="UP001310387"/>
    </source>
</evidence>
<feature type="chain" id="PRO_5046473463" description="histidine kinase" evidence="11">
    <location>
        <begin position="16"/>
        <end position="398"/>
    </location>
</feature>
<evidence type="ECO:0000313" key="14">
    <source>
        <dbReference type="EMBL" id="MEG3616459.1"/>
    </source>
</evidence>
<dbReference type="InterPro" id="IPR050482">
    <property type="entry name" value="Sensor_HK_TwoCompSys"/>
</dbReference>
<keyword evidence="4" id="KW-0808">Transferase</keyword>
<keyword evidence="7" id="KW-0067">ATP-binding</keyword>
<feature type="domain" description="Signal transduction histidine kinase subgroup 3 dimerisation and phosphoacceptor" evidence="13">
    <location>
        <begin position="193"/>
        <end position="257"/>
    </location>
</feature>
<keyword evidence="10" id="KW-1133">Transmembrane helix</keyword>
<evidence type="ECO:0000256" key="11">
    <source>
        <dbReference type="SAM" id="SignalP"/>
    </source>
</evidence>
<comment type="caution">
    <text evidence="14">The sequence shown here is derived from an EMBL/GenBank/DDBJ whole genome shotgun (WGS) entry which is preliminary data.</text>
</comment>
<organism evidence="14 15">
    <name type="scientific">Isoptericola haloaureus</name>
    <dbReference type="NCBI Taxonomy" id="1542902"/>
    <lineage>
        <taxon>Bacteria</taxon>
        <taxon>Bacillati</taxon>
        <taxon>Actinomycetota</taxon>
        <taxon>Actinomycetes</taxon>
        <taxon>Micrococcales</taxon>
        <taxon>Promicromonosporaceae</taxon>
        <taxon>Isoptericola</taxon>
    </lineage>
</organism>
<reference evidence="14" key="2">
    <citation type="submission" date="2024-02" db="EMBL/GenBank/DDBJ databases">
        <authorList>
            <person name="Prathaban M."/>
            <person name="Mythili R."/>
            <person name="Sharmila Devi N."/>
            <person name="Sobanaa M."/>
            <person name="Prathiviraj R."/>
            <person name="Selvin J."/>
        </authorList>
    </citation>
    <scope>NUCLEOTIDE SEQUENCE</scope>
    <source>
        <strain evidence="14">MP1014</strain>
    </source>
</reference>
<evidence type="ECO:0000256" key="4">
    <source>
        <dbReference type="ARBA" id="ARBA00022679"/>
    </source>
</evidence>
<dbReference type="Proteomes" id="UP001310387">
    <property type="component" value="Unassembled WGS sequence"/>
</dbReference>
<dbReference type="SUPFAM" id="SSF55874">
    <property type="entry name" value="ATPase domain of HSP90 chaperone/DNA topoisomerase II/histidine kinase"/>
    <property type="match status" value="1"/>
</dbReference>
<keyword evidence="3" id="KW-0597">Phosphoprotein</keyword>
<keyword evidence="8" id="KW-0902">Two-component regulatory system</keyword>
<sequence>MAVTWFCAVTGAAFAAPAELTNTQVAVFLLWFVVAAGVAAAVWWRTTHPVAVCLATAAVGIVSPLGAVAPLLALPWVVARTDLRRSLLCGGATTLALIATFWRDAAREGENVIFSATAEDGGATSYMTPLGYLILGVLALGLAVGVGLLRRVATRAGADADAARSVATAESRRAATYQARSETLQTELSRQEERDLIAREMHDTVAHQLSLMSLQASALEVSSEDAETGDAARSMRSSAHRALEEMRTLITSLREGAEDYAGRDWTLDDLADLLDSAGDRGVDLVATVFVTDGDAAPPTLTRTVYRVVQESLTNAAKHTPGARVAVSVRARPVDGIDVSVRNPAGPAAGPAAAPGSGSGLRGMRERCEALGGTFDAGRQDDDSFLVRAHLPWSPTPEA</sequence>
<feature type="transmembrane region" description="Helical" evidence="10">
    <location>
        <begin position="51"/>
        <end position="78"/>
    </location>
</feature>
<comment type="catalytic activity">
    <reaction evidence="1">
        <text>ATP + protein L-histidine = ADP + protein N-phospho-L-histidine.</text>
        <dbReference type="EC" id="2.7.13.3"/>
    </reaction>
</comment>
<feature type="region of interest" description="Disordered" evidence="9">
    <location>
        <begin position="341"/>
        <end position="360"/>
    </location>
</feature>
<name>A0ABU7ZAB3_9MICO</name>
<dbReference type="EMBL" id="JBAGLP010000118">
    <property type="protein sequence ID" value="MEG3616459.1"/>
    <property type="molecule type" value="Genomic_DNA"/>
</dbReference>
<accession>A0ABU7ZAB3</accession>
<dbReference type="GO" id="GO:0016301">
    <property type="term" value="F:kinase activity"/>
    <property type="evidence" value="ECO:0007669"/>
    <property type="project" value="UniProtKB-KW"/>
</dbReference>
<feature type="transmembrane region" description="Helical" evidence="10">
    <location>
        <begin position="130"/>
        <end position="149"/>
    </location>
</feature>
<evidence type="ECO:0000256" key="9">
    <source>
        <dbReference type="SAM" id="MobiDB-lite"/>
    </source>
</evidence>
<dbReference type="EC" id="2.7.13.3" evidence="2"/>
<dbReference type="PANTHER" id="PTHR24421:SF10">
    <property type="entry name" value="NITRATE_NITRITE SENSOR PROTEIN NARQ"/>
    <property type="match status" value="1"/>
</dbReference>
<dbReference type="InterPro" id="IPR003594">
    <property type="entry name" value="HATPase_dom"/>
</dbReference>
<dbReference type="CDD" id="cd16917">
    <property type="entry name" value="HATPase_UhpB-NarQ-NarX-like"/>
    <property type="match status" value="1"/>
</dbReference>
<keyword evidence="10" id="KW-0472">Membrane</keyword>
<evidence type="ECO:0000256" key="7">
    <source>
        <dbReference type="ARBA" id="ARBA00022840"/>
    </source>
</evidence>
<dbReference type="InterPro" id="IPR011712">
    <property type="entry name" value="Sig_transdc_His_kin_sub3_dim/P"/>
</dbReference>
<keyword evidence="6 14" id="KW-0418">Kinase</keyword>
<dbReference type="Pfam" id="PF02518">
    <property type="entry name" value="HATPase_c"/>
    <property type="match status" value="1"/>
</dbReference>
<evidence type="ECO:0000256" key="10">
    <source>
        <dbReference type="SAM" id="Phobius"/>
    </source>
</evidence>
<dbReference type="Gene3D" id="3.30.565.10">
    <property type="entry name" value="Histidine kinase-like ATPase, C-terminal domain"/>
    <property type="match status" value="1"/>
</dbReference>
<evidence type="ECO:0000256" key="8">
    <source>
        <dbReference type="ARBA" id="ARBA00023012"/>
    </source>
</evidence>
<evidence type="ECO:0000256" key="2">
    <source>
        <dbReference type="ARBA" id="ARBA00012438"/>
    </source>
</evidence>
<keyword evidence="10" id="KW-0812">Transmembrane</keyword>
<evidence type="ECO:0000259" key="12">
    <source>
        <dbReference type="Pfam" id="PF02518"/>
    </source>
</evidence>
<proteinExistence type="predicted"/>
<evidence type="ECO:0000256" key="3">
    <source>
        <dbReference type="ARBA" id="ARBA00022553"/>
    </source>
</evidence>
<keyword evidence="11" id="KW-0732">Signal</keyword>
<feature type="transmembrane region" description="Helical" evidence="10">
    <location>
        <begin position="25"/>
        <end position="44"/>
    </location>
</feature>
<dbReference type="InterPro" id="IPR036890">
    <property type="entry name" value="HATPase_C_sf"/>
</dbReference>
<reference evidence="14" key="1">
    <citation type="journal article" date="2024" name="Antonie Van Leeuwenhoek">
        <title>Isoptericola haloaureus sp. nov., a dimorphic actinobacterium isolated from mangrove sediments of southeast India, implicating biosaline agricultural significance through nitrogen fixation and salt tolerance genes.</title>
        <authorList>
            <person name="Prathaban M."/>
            <person name="Prathiviraj R."/>
            <person name="Ravichandran M."/>
            <person name="Natarajan S.D."/>
            <person name="Sobanaa M."/>
            <person name="Hari Krishna Kumar S."/>
            <person name="Chandrasekar V."/>
            <person name="Selvin J."/>
        </authorList>
    </citation>
    <scope>NUCLEOTIDE SEQUENCE</scope>
    <source>
        <strain evidence="14">MP1014</strain>
    </source>
</reference>
<dbReference type="Pfam" id="PF07730">
    <property type="entry name" value="HisKA_3"/>
    <property type="match status" value="1"/>
</dbReference>
<feature type="compositionally biased region" description="Low complexity" evidence="9">
    <location>
        <begin position="343"/>
        <end position="355"/>
    </location>
</feature>
<dbReference type="Gene3D" id="1.20.5.1930">
    <property type="match status" value="1"/>
</dbReference>
<keyword evidence="15" id="KW-1185">Reference proteome</keyword>
<evidence type="ECO:0000259" key="13">
    <source>
        <dbReference type="Pfam" id="PF07730"/>
    </source>
</evidence>
<evidence type="ECO:0000256" key="6">
    <source>
        <dbReference type="ARBA" id="ARBA00022777"/>
    </source>
</evidence>
<dbReference type="RefSeq" id="WP_332902932.1">
    <property type="nucleotide sequence ID" value="NZ_JBAGLP010000118.1"/>
</dbReference>
<gene>
    <name evidence="14" type="ORF">V5O49_15110</name>
</gene>
<dbReference type="PANTHER" id="PTHR24421">
    <property type="entry name" value="NITRATE/NITRITE SENSOR PROTEIN NARX-RELATED"/>
    <property type="match status" value="1"/>
</dbReference>
<feature type="signal peptide" evidence="11">
    <location>
        <begin position="1"/>
        <end position="15"/>
    </location>
</feature>